<keyword evidence="1" id="KW-1133">Transmembrane helix</keyword>
<dbReference type="EMBL" id="UGQM01000001">
    <property type="protein sequence ID" value="STZ41007.1"/>
    <property type="molecule type" value="Genomic_DNA"/>
</dbReference>
<keyword evidence="1" id="KW-0472">Membrane</keyword>
<keyword evidence="1 2" id="KW-0812">Transmembrane</keyword>
<dbReference type="InterPro" id="IPR021414">
    <property type="entry name" value="DUF3054"/>
</dbReference>
<dbReference type="AlphaFoldDB" id="A0A378SI09"/>
<evidence type="ECO:0000313" key="2">
    <source>
        <dbReference type="EMBL" id="STZ41007.1"/>
    </source>
</evidence>
<name>A0A378SI09_9MYCO</name>
<sequence length="129" mass="13412">MTTEPSSPGSALKALAADLVCVVVFCTIGRRSHAEGLSLAGIAETAWPFLTGTAAGWVLARAWQRPVALLPTGVIVWVATVVVGMLLRKVTGQGTATSFIVVASLTTAVLLLGWRGVALAVSRRSARTR</sequence>
<proteinExistence type="predicted"/>
<dbReference type="Pfam" id="PF11255">
    <property type="entry name" value="DUF3054"/>
    <property type="match status" value="1"/>
</dbReference>
<organism evidence="2 3">
    <name type="scientific">Mycolicibacterium gilvum</name>
    <dbReference type="NCBI Taxonomy" id="1804"/>
    <lineage>
        <taxon>Bacteria</taxon>
        <taxon>Bacillati</taxon>
        <taxon>Actinomycetota</taxon>
        <taxon>Actinomycetes</taxon>
        <taxon>Mycobacteriales</taxon>
        <taxon>Mycobacteriaceae</taxon>
        <taxon>Mycolicibacterium</taxon>
    </lineage>
</organism>
<dbReference type="RefSeq" id="WP_115326254.1">
    <property type="nucleotide sequence ID" value="NZ_JACKST010000057.1"/>
</dbReference>
<feature type="transmembrane region" description="Helical" evidence="1">
    <location>
        <begin position="99"/>
        <end position="121"/>
    </location>
</feature>
<reference evidence="2 3" key="1">
    <citation type="submission" date="2018-06" db="EMBL/GenBank/DDBJ databases">
        <authorList>
            <consortium name="Pathogen Informatics"/>
            <person name="Doyle S."/>
        </authorList>
    </citation>
    <scope>NUCLEOTIDE SEQUENCE [LARGE SCALE GENOMIC DNA]</scope>
    <source>
        <strain evidence="2 3">NCTC10742</strain>
    </source>
</reference>
<protein>
    <submittedName>
        <fullName evidence="2">Putative transmembrane protein</fullName>
    </submittedName>
</protein>
<feature type="transmembrane region" description="Helical" evidence="1">
    <location>
        <begin position="67"/>
        <end position="87"/>
    </location>
</feature>
<evidence type="ECO:0000313" key="3">
    <source>
        <dbReference type="Proteomes" id="UP000254291"/>
    </source>
</evidence>
<accession>A0A378SI09</accession>
<gene>
    <name evidence="2" type="ORF">NCTC10742_00207</name>
</gene>
<feature type="transmembrane region" description="Helical" evidence="1">
    <location>
        <begin position="36"/>
        <end position="60"/>
    </location>
</feature>
<dbReference type="Proteomes" id="UP000254291">
    <property type="component" value="Unassembled WGS sequence"/>
</dbReference>
<evidence type="ECO:0000256" key="1">
    <source>
        <dbReference type="SAM" id="Phobius"/>
    </source>
</evidence>